<accession>A0A0F9FC42</accession>
<name>A0A0F9FC42_9ZZZZ</name>
<sequence>EKGRILRLIRLVVERIDSEHQCVVLLKEDQPFAVGNWAIWITTSIDSSFIVSLYPSVSTSAGEKGFWTTDIGVTHNNARSYGVKESYCCSNLGMAILKAMSHVFEVIVGDILESEGEDIVTGLIHRILPPRRFRSPEPADASKYLTPEELEHGFPEFQKAIDRRRKEEQADQT</sequence>
<gene>
    <name evidence="1" type="ORF">LCGC14_2260920</name>
</gene>
<dbReference type="AlphaFoldDB" id="A0A0F9FC42"/>
<proteinExistence type="predicted"/>
<evidence type="ECO:0000313" key="1">
    <source>
        <dbReference type="EMBL" id="KKL54885.1"/>
    </source>
</evidence>
<feature type="non-terminal residue" evidence="1">
    <location>
        <position position="1"/>
    </location>
</feature>
<protein>
    <submittedName>
        <fullName evidence="1">Uncharacterized protein</fullName>
    </submittedName>
</protein>
<reference evidence="1" key="1">
    <citation type="journal article" date="2015" name="Nature">
        <title>Complex archaea that bridge the gap between prokaryotes and eukaryotes.</title>
        <authorList>
            <person name="Spang A."/>
            <person name="Saw J.H."/>
            <person name="Jorgensen S.L."/>
            <person name="Zaremba-Niedzwiedzka K."/>
            <person name="Martijn J."/>
            <person name="Lind A.E."/>
            <person name="van Eijk R."/>
            <person name="Schleper C."/>
            <person name="Guy L."/>
            <person name="Ettema T.J."/>
        </authorList>
    </citation>
    <scope>NUCLEOTIDE SEQUENCE</scope>
</reference>
<comment type="caution">
    <text evidence="1">The sequence shown here is derived from an EMBL/GenBank/DDBJ whole genome shotgun (WGS) entry which is preliminary data.</text>
</comment>
<dbReference type="EMBL" id="LAZR01031038">
    <property type="protein sequence ID" value="KKL54885.1"/>
    <property type="molecule type" value="Genomic_DNA"/>
</dbReference>
<organism evidence="1">
    <name type="scientific">marine sediment metagenome</name>
    <dbReference type="NCBI Taxonomy" id="412755"/>
    <lineage>
        <taxon>unclassified sequences</taxon>
        <taxon>metagenomes</taxon>
        <taxon>ecological metagenomes</taxon>
    </lineage>
</organism>